<dbReference type="RefSeq" id="WP_055162329.1">
    <property type="nucleotide sequence ID" value="NZ_CABIWZ010000016.1"/>
</dbReference>
<evidence type="ECO:0000256" key="4">
    <source>
        <dbReference type="SAM" id="MobiDB-lite"/>
    </source>
</evidence>
<dbReference type="AlphaFoldDB" id="A0A174B745"/>
<proteinExistence type="inferred from homology"/>
<dbReference type="STRING" id="187979.ERS852385_01806"/>
<dbReference type="Pfam" id="PF05816">
    <property type="entry name" value="TelA"/>
    <property type="match status" value="1"/>
</dbReference>
<dbReference type="InterPro" id="IPR008863">
    <property type="entry name" value="Toxic_anion-R_TelA"/>
</dbReference>
<dbReference type="OrthoDB" id="9768858at2"/>
<evidence type="ECO:0000256" key="1">
    <source>
        <dbReference type="ARBA" id="ARBA00005541"/>
    </source>
</evidence>
<organism evidence="5 6">
    <name type="scientific">Mitsuokella jalaludinii</name>
    <dbReference type="NCBI Taxonomy" id="187979"/>
    <lineage>
        <taxon>Bacteria</taxon>
        <taxon>Bacillati</taxon>
        <taxon>Bacillota</taxon>
        <taxon>Negativicutes</taxon>
        <taxon>Selenomonadales</taxon>
        <taxon>Selenomonadaceae</taxon>
        <taxon>Mitsuokella</taxon>
    </lineage>
</organism>
<keyword evidence="3" id="KW-0175">Coiled coil</keyword>
<dbReference type="PANTHER" id="PTHR38432">
    <property type="entry name" value="TELA-LIKE PROTEIN SAOUHSC_01408"/>
    <property type="match status" value="1"/>
</dbReference>
<keyword evidence="6" id="KW-1185">Reference proteome</keyword>
<evidence type="ECO:0000313" key="5">
    <source>
        <dbReference type="EMBL" id="CUN96637.1"/>
    </source>
</evidence>
<dbReference type="eggNOG" id="COG3853">
    <property type="taxonomic scope" value="Bacteria"/>
</dbReference>
<reference evidence="5 6" key="1">
    <citation type="submission" date="2015-09" db="EMBL/GenBank/DDBJ databases">
        <authorList>
            <consortium name="Pathogen Informatics"/>
        </authorList>
    </citation>
    <scope>NUCLEOTIDE SEQUENCE [LARGE SCALE GENOMIC DNA]</scope>
    <source>
        <strain evidence="5 6">2789STDY5608828</strain>
    </source>
</reference>
<dbReference type="PIRSF" id="PIRSF026508">
    <property type="entry name" value="TelA"/>
    <property type="match status" value="1"/>
</dbReference>
<sequence length="392" mass="43922">MAKDIDLSDLLTNRQEQQGAEAKAIVPEKVEREVETAVDTLTPEDLAKVEQIKDSIDMTDSEALLTYGAPAQKKIAAFSDSVLAQVRTKDSGEVGQLLASLVTEVKEYDEKSQGGFLRKVPILGSLVSKTDNIKQGYEKLSVQVERIAGALEQSRLKMMKDVVLFDRLYDENFAYFKELQLYIRAGEEKLEEMRTETLPKLHAQAAAANDPMAVQVVADFEAGVNRFEKKLHDLKISKTIAIQTAPQIRLIQNNDKALIDRVQTAIYSTIPLWKNQLVIALGLSAQQKVLRMQQAVNNTTNELLKRNAELLKQNSIETAKENERSIVDVETVREVNEKLIQTIEDTVRIQQEGRAKRQAAEKELASIEDRLRETLLRHSGRSGQSEAGQAKP</sequence>
<protein>
    <submittedName>
        <fullName evidence="5">TelA-like protein SA1238</fullName>
    </submittedName>
</protein>
<dbReference type="Proteomes" id="UP000095546">
    <property type="component" value="Unassembled WGS sequence"/>
</dbReference>
<evidence type="ECO:0000256" key="2">
    <source>
        <dbReference type="PIRNR" id="PIRNR026508"/>
    </source>
</evidence>
<name>A0A174B745_9FIRM</name>
<feature type="region of interest" description="Disordered" evidence="4">
    <location>
        <begin position="1"/>
        <end position="23"/>
    </location>
</feature>
<evidence type="ECO:0000313" key="6">
    <source>
        <dbReference type="Proteomes" id="UP000095546"/>
    </source>
</evidence>
<evidence type="ECO:0000256" key="3">
    <source>
        <dbReference type="SAM" id="Coils"/>
    </source>
</evidence>
<gene>
    <name evidence="5" type="ORF">ERS852385_01806</name>
</gene>
<comment type="similarity">
    <text evidence="1 2">Belongs to the TelA family.</text>
</comment>
<accession>A0A174B745</accession>
<dbReference type="EMBL" id="CYYU01000016">
    <property type="protein sequence ID" value="CUN96637.1"/>
    <property type="molecule type" value="Genomic_DNA"/>
</dbReference>
<dbReference type="PANTHER" id="PTHR38432:SF1">
    <property type="entry name" value="TELA-LIKE PROTEIN SAOUHSC_01408"/>
    <property type="match status" value="1"/>
</dbReference>
<feature type="coiled-coil region" evidence="3">
    <location>
        <begin position="350"/>
        <end position="377"/>
    </location>
</feature>